<comment type="caution">
    <text evidence="1">The sequence shown here is derived from an EMBL/GenBank/DDBJ whole genome shotgun (WGS) entry which is preliminary data.</text>
</comment>
<accession>A0A3S2UD26</accession>
<reference evidence="1 2" key="1">
    <citation type="submission" date="2019-01" db="EMBL/GenBank/DDBJ databases">
        <title>Bacillus sp. M5HDSG1-1, whole genome shotgun sequence.</title>
        <authorList>
            <person name="Tuo L."/>
        </authorList>
    </citation>
    <scope>NUCLEOTIDE SEQUENCE [LARGE SCALE GENOMIC DNA]</scope>
    <source>
        <strain evidence="1 2">M5HDSG1-1</strain>
    </source>
</reference>
<gene>
    <name evidence="1" type="ORF">EM808_04140</name>
</gene>
<dbReference type="Proteomes" id="UP000288024">
    <property type="component" value="Unassembled WGS sequence"/>
</dbReference>
<dbReference type="EMBL" id="RZTZ01000001">
    <property type="protein sequence ID" value="RVT67673.1"/>
    <property type="molecule type" value="Genomic_DNA"/>
</dbReference>
<name>A0A3S2UD26_9BACI</name>
<dbReference type="AlphaFoldDB" id="A0A3S2UD26"/>
<evidence type="ECO:0000313" key="1">
    <source>
        <dbReference type="EMBL" id="RVT67673.1"/>
    </source>
</evidence>
<proteinExistence type="predicted"/>
<keyword evidence="2" id="KW-1185">Reference proteome</keyword>
<organism evidence="1 2">
    <name type="scientific">Niallia taxi</name>
    <dbReference type="NCBI Taxonomy" id="2499688"/>
    <lineage>
        <taxon>Bacteria</taxon>
        <taxon>Bacillati</taxon>
        <taxon>Bacillota</taxon>
        <taxon>Bacilli</taxon>
        <taxon>Bacillales</taxon>
        <taxon>Bacillaceae</taxon>
        <taxon>Niallia</taxon>
    </lineage>
</organism>
<sequence>MTQYVQTNRECTVTDILKLGTDLSTFQLKGFKIKGTMAIHPIEGTFIPIHDMYDKIRNVRDDKEEIIAKRRSPKGPLLFVKKKQNSK</sequence>
<protein>
    <submittedName>
        <fullName evidence="1">Uncharacterized protein</fullName>
    </submittedName>
</protein>
<dbReference type="RefSeq" id="WP_127736241.1">
    <property type="nucleotide sequence ID" value="NZ_RZTZ01000001.1"/>
</dbReference>
<evidence type="ECO:0000313" key="2">
    <source>
        <dbReference type="Proteomes" id="UP000288024"/>
    </source>
</evidence>